<dbReference type="PROSITE" id="PS51164">
    <property type="entry name" value="CBM1_2"/>
    <property type="match status" value="1"/>
</dbReference>
<dbReference type="GO" id="GO:0005576">
    <property type="term" value="C:extracellular region"/>
    <property type="evidence" value="ECO:0007669"/>
    <property type="project" value="UniProtKB-SubCell"/>
</dbReference>
<accession>A0AAV9XN04</accession>
<gene>
    <name evidence="17" type="ORF">TWF694_008515</name>
</gene>
<dbReference type="GO" id="GO:0030248">
    <property type="term" value="F:cellulose binding"/>
    <property type="evidence" value="ECO:0007669"/>
    <property type="project" value="InterPro"/>
</dbReference>
<evidence type="ECO:0000259" key="16">
    <source>
        <dbReference type="PROSITE" id="PS51164"/>
    </source>
</evidence>
<reference evidence="17 18" key="1">
    <citation type="submission" date="2019-10" db="EMBL/GenBank/DDBJ databases">
        <authorList>
            <person name="Palmer J.M."/>
        </authorList>
    </citation>
    <scope>NUCLEOTIDE SEQUENCE [LARGE SCALE GENOMIC DNA]</scope>
    <source>
        <strain evidence="17 18">TWF694</strain>
    </source>
</reference>
<feature type="domain" description="CBM1" evidence="16">
    <location>
        <begin position="18"/>
        <end position="54"/>
    </location>
</feature>
<protein>
    <recommendedName>
        <fullName evidence="3">endo-polygalacturonase</fullName>
        <ecNumber evidence="3">3.2.1.15</ecNumber>
    </recommendedName>
</protein>
<dbReference type="EC" id="3.2.1.15" evidence="3"/>
<evidence type="ECO:0000256" key="4">
    <source>
        <dbReference type="ARBA" id="ARBA00022525"/>
    </source>
</evidence>
<dbReference type="GO" id="GO:0004650">
    <property type="term" value="F:polygalacturonase activity"/>
    <property type="evidence" value="ECO:0007669"/>
    <property type="project" value="UniProtKB-EC"/>
</dbReference>
<comment type="function">
    <text evidence="13">Involved in maceration and soft-rotting of plant tissue. Hydrolyzes the 1,4-alpha glycosidic bonds of de-esterified pectate in the smooth region of the plant cell wall.</text>
</comment>
<evidence type="ECO:0000256" key="9">
    <source>
        <dbReference type="ARBA" id="ARBA00023180"/>
    </source>
</evidence>
<dbReference type="InterPro" id="IPR011050">
    <property type="entry name" value="Pectin_lyase_fold/virulence"/>
</dbReference>
<evidence type="ECO:0000313" key="17">
    <source>
        <dbReference type="EMBL" id="KAK6541143.1"/>
    </source>
</evidence>
<keyword evidence="4" id="KW-0964">Secreted</keyword>
<dbReference type="SUPFAM" id="SSF51126">
    <property type="entry name" value="Pectin lyase-like"/>
    <property type="match status" value="1"/>
</dbReference>
<dbReference type="InterPro" id="IPR035971">
    <property type="entry name" value="CBD_sf"/>
</dbReference>
<dbReference type="Pfam" id="PF00295">
    <property type="entry name" value="Glyco_hydro_28"/>
    <property type="match status" value="1"/>
</dbReference>
<evidence type="ECO:0000256" key="1">
    <source>
        <dbReference type="ARBA" id="ARBA00004613"/>
    </source>
</evidence>
<keyword evidence="7 14" id="KW-0378">Hydrolase</keyword>
<dbReference type="SMART" id="SM00236">
    <property type="entry name" value="fCBD"/>
    <property type="match status" value="1"/>
</dbReference>
<evidence type="ECO:0000256" key="7">
    <source>
        <dbReference type="ARBA" id="ARBA00022801"/>
    </source>
</evidence>
<feature type="signal peptide" evidence="15">
    <location>
        <begin position="1"/>
        <end position="18"/>
    </location>
</feature>
<proteinExistence type="inferred from homology"/>
<dbReference type="PANTHER" id="PTHR31884:SF9">
    <property type="entry name" value="ENDOPOLYGALACTURONASE D-RELATED"/>
    <property type="match status" value="1"/>
</dbReference>
<keyword evidence="5 15" id="KW-0732">Signal</keyword>
<comment type="similarity">
    <text evidence="2 14">Belongs to the glycosyl hydrolase 28 family.</text>
</comment>
<organism evidence="17 18">
    <name type="scientific">Orbilia ellipsospora</name>
    <dbReference type="NCBI Taxonomy" id="2528407"/>
    <lineage>
        <taxon>Eukaryota</taxon>
        <taxon>Fungi</taxon>
        <taxon>Dikarya</taxon>
        <taxon>Ascomycota</taxon>
        <taxon>Pezizomycotina</taxon>
        <taxon>Orbiliomycetes</taxon>
        <taxon>Orbiliales</taxon>
        <taxon>Orbiliaceae</taxon>
        <taxon>Orbilia</taxon>
    </lineage>
</organism>
<dbReference type="GO" id="GO:0045490">
    <property type="term" value="P:pectin catabolic process"/>
    <property type="evidence" value="ECO:0007669"/>
    <property type="project" value="UniProtKB-ARBA"/>
</dbReference>
<dbReference type="AlphaFoldDB" id="A0AAV9XN04"/>
<evidence type="ECO:0000256" key="13">
    <source>
        <dbReference type="ARBA" id="ARBA00037707"/>
    </source>
</evidence>
<dbReference type="SMART" id="SM00710">
    <property type="entry name" value="PbH1"/>
    <property type="match status" value="7"/>
</dbReference>
<keyword evidence="10 14" id="KW-0326">Glycosidase</keyword>
<dbReference type="Gene3D" id="2.160.20.10">
    <property type="entry name" value="Single-stranded right-handed beta-helix, Pectin lyase-like"/>
    <property type="match status" value="1"/>
</dbReference>
<evidence type="ECO:0000256" key="15">
    <source>
        <dbReference type="SAM" id="SignalP"/>
    </source>
</evidence>
<comment type="subcellular location">
    <subcellularLocation>
        <location evidence="1">Secreted</location>
    </subcellularLocation>
</comment>
<dbReference type="Pfam" id="PF00734">
    <property type="entry name" value="CBM_1"/>
    <property type="match status" value="1"/>
</dbReference>
<dbReference type="InterPro" id="IPR012334">
    <property type="entry name" value="Pectin_lyas_fold"/>
</dbReference>
<evidence type="ECO:0000256" key="14">
    <source>
        <dbReference type="RuleBase" id="RU361169"/>
    </source>
</evidence>
<dbReference type="PANTHER" id="PTHR31884">
    <property type="entry name" value="POLYGALACTURONASE"/>
    <property type="match status" value="1"/>
</dbReference>
<evidence type="ECO:0000256" key="2">
    <source>
        <dbReference type="ARBA" id="ARBA00008834"/>
    </source>
</evidence>
<evidence type="ECO:0000256" key="8">
    <source>
        <dbReference type="ARBA" id="ARBA00023157"/>
    </source>
</evidence>
<feature type="chain" id="PRO_5043463148" description="endo-polygalacturonase" evidence="15">
    <location>
        <begin position="19"/>
        <end position="437"/>
    </location>
</feature>
<evidence type="ECO:0000256" key="10">
    <source>
        <dbReference type="ARBA" id="ARBA00023295"/>
    </source>
</evidence>
<dbReference type="InterPro" id="IPR050434">
    <property type="entry name" value="Glycosyl_hydrlase_28"/>
</dbReference>
<keyword evidence="11" id="KW-0961">Cell wall biogenesis/degradation</keyword>
<dbReference type="PROSITE" id="PS00562">
    <property type="entry name" value="CBM1_1"/>
    <property type="match status" value="1"/>
</dbReference>
<dbReference type="InterPro" id="IPR000254">
    <property type="entry name" value="CBD"/>
</dbReference>
<evidence type="ECO:0000256" key="11">
    <source>
        <dbReference type="ARBA" id="ARBA00023316"/>
    </source>
</evidence>
<keyword evidence="6" id="KW-0677">Repeat</keyword>
<dbReference type="Proteomes" id="UP001365542">
    <property type="component" value="Unassembled WGS sequence"/>
</dbReference>
<dbReference type="InterPro" id="IPR006626">
    <property type="entry name" value="PbH1"/>
</dbReference>
<comment type="caution">
    <text evidence="17">The sequence shown here is derived from an EMBL/GenBank/DDBJ whole genome shotgun (WGS) entry which is preliminary data.</text>
</comment>
<keyword evidence="9" id="KW-0325">Glycoprotein</keyword>
<dbReference type="GO" id="GO:0071555">
    <property type="term" value="P:cell wall organization"/>
    <property type="evidence" value="ECO:0007669"/>
    <property type="project" value="UniProtKB-KW"/>
</dbReference>
<evidence type="ECO:0000313" key="18">
    <source>
        <dbReference type="Proteomes" id="UP001365542"/>
    </source>
</evidence>
<keyword evidence="18" id="KW-1185">Reference proteome</keyword>
<keyword evidence="8" id="KW-1015">Disulfide bond</keyword>
<name>A0AAV9XN04_9PEZI</name>
<evidence type="ECO:0000256" key="3">
    <source>
        <dbReference type="ARBA" id="ARBA00012736"/>
    </source>
</evidence>
<evidence type="ECO:0000256" key="5">
    <source>
        <dbReference type="ARBA" id="ARBA00022729"/>
    </source>
</evidence>
<evidence type="ECO:0000256" key="6">
    <source>
        <dbReference type="ARBA" id="ARBA00022737"/>
    </source>
</evidence>
<dbReference type="InterPro" id="IPR000743">
    <property type="entry name" value="Glyco_hydro_28"/>
</dbReference>
<evidence type="ECO:0000256" key="12">
    <source>
        <dbReference type="ARBA" id="ARBA00034074"/>
    </source>
</evidence>
<comment type="catalytic activity">
    <reaction evidence="12">
        <text>(1,4-alpha-D-galacturonosyl)n+m + H2O = (1,4-alpha-D-galacturonosyl)n + (1,4-alpha-D-galacturonosyl)m.</text>
        <dbReference type="EC" id="3.2.1.15"/>
    </reaction>
</comment>
<sequence length="437" mass="44319">MRSSLILFALSSVGGTLAQQTIYGQCGGIGWTGPTTCVSGTTCQYGNDYYSQCLPGGAATTTTKSTTTTTKAATTAPTTTKATTTTTKATTTAAGGTGPACLITAYSQISSAQANCMTITLSNIAAPVSSSINLTALKPSATVIFAGRTTWGITPNSGFRPLSITGTGITVKGAPGAIIDGGGPSYWDGLGNGGNPKPGNMVKIATTNALFSDLYFLNPPTHALDVDGCTGTTFQNIYIDVKAGNAANSISAGKAAAHNTDGFDVANCVNTIFNNVTVYNQDDCVVISDSNNVTVSNSYCNGSHGLSIDGGGSSGTHITENITFKDCTVVGNTTPIRIKTDSGGEGTVENITYENIVVSGVTLAAIDIEQNYGGSAITNGVLVKNITYKNITGSVNSSAKVYNLVCGSGSCQSLTFSGIKITGSSVANTCTNYACPS</sequence>
<dbReference type="EMBL" id="JAVHJO010000004">
    <property type="protein sequence ID" value="KAK6541143.1"/>
    <property type="molecule type" value="Genomic_DNA"/>
</dbReference>
<dbReference type="SUPFAM" id="SSF57180">
    <property type="entry name" value="Cellulose-binding domain"/>
    <property type="match status" value="1"/>
</dbReference>